<accession>A0A7G5CCJ2</accession>
<evidence type="ECO:0008006" key="3">
    <source>
        <dbReference type="Google" id="ProtNLM"/>
    </source>
</evidence>
<dbReference type="AlphaFoldDB" id="A0A7G5CCJ2"/>
<dbReference type="RefSeq" id="WP_182183956.1">
    <property type="nucleotide sequence ID" value="NZ_CP050530.1"/>
</dbReference>
<evidence type="ECO:0000313" key="1">
    <source>
        <dbReference type="EMBL" id="QMV46926.1"/>
    </source>
</evidence>
<reference evidence="1 2" key="1">
    <citation type="journal article" date="2020" name="Mol. Biol. Evol.">
        <title>Life and death of selfish genes: comparative genomics reveals the dynamic evolution of cytoplasmic incompatibility.</title>
        <authorList>
            <person name="Martinez J."/>
            <person name="Klasson L."/>
            <person name="Welch J."/>
            <person name="Jiggins F.M."/>
        </authorList>
    </citation>
    <scope>NUCLEOTIDE SEQUENCE [LARGE SCALE GENOMIC DNA]</scope>
    <source>
        <strain evidence="1">WNik</strain>
    </source>
</reference>
<dbReference type="EMBL" id="CP050530">
    <property type="protein sequence ID" value="QMV46926.1"/>
    <property type="molecule type" value="Genomic_DNA"/>
</dbReference>
<gene>
    <name evidence="1" type="ORF">HC356_02360</name>
</gene>
<dbReference type="Proteomes" id="UP000515596">
    <property type="component" value="Chromosome"/>
</dbReference>
<name>A0A7G5CCJ2_WOLPI</name>
<sequence length="50" mass="5584">MSVSKRIQIDKEKGKKIGEIEVAKNLLEVGVPIDVVYQATGLKLSLRKLF</sequence>
<protein>
    <recommendedName>
        <fullName evidence="3">Transposase</fullName>
    </recommendedName>
</protein>
<organism evidence="1 2">
    <name type="scientific">Wolbachia pipientis</name>
    <dbReference type="NCBI Taxonomy" id="955"/>
    <lineage>
        <taxon>Bacteria</taxon>
        <taxon>Pseudomonadati</taxon>
        <taxon>Pseudomonadota</taxon>
        <taxon>Alphaproteobacteria</taxon>
        <taxon>Rickettsiales</taxon>
        <taxon>Anaplasmataceae</taxon>
        <taxon>Wolbachieae</taxon>
        <taxon>Wolbachia</taxon>
    </lineage>
</organism>
<proteinExistence type="predicted"/>
<evidence type="ECO:0000313" key="2">
    <source>
        <dbReference type="Proteomes" id="UP000515596"/>
    </source>
</evidence>